<reference evidence="3" key="1">
    <citation type="journal article" date="2019" name="Int. J. Syst. Evol. Microbiol.">
        <title>The Global Catalogue of Microorganisms (GCM) 10K type strain sequencing project: providing services to taxonomists for standard genome sequencing and annotation.</title>
        <authorList>
            <consortium name="The Broad Institute Genomics Platform"/>
            <consortium name="The Broad Institute Genome Sequencing Center for Infectious Disease"/>
            <person name="Wu L."/>
            <person name="Ma J."/>
        </authorList>
    </citation>
    <scope>NUCLEOTIDE SEQUENCE [LARGE SCALE GENOMIC DNA]</scope>
    <source>
        <strain evidence="3">CGMCC 1.6964</strain>
    </source>
</reference>
<sequence length="60" mass="6580">MLENSEAITIRIDAFAASAERIRRSDTLLAQQLAEMPNHHKPSSELIPISLKGPELGPTL</sequence>
<dbReference type="EMBL" id="BMLN01000006">
    <property type="protein sequence ID" value="GGO01145.1"/>
    <property type="molecule type" value="Genomic_DNA"/>
</dbReference>
<feature type="region of interest" description="Disordered" evidence="1">
    <location>
        <begin position="37"/>
        <end position="60"/>
    </location>
</feature>
<accession>A0ABQ2L3P7</accession>
<evidence type="ECO:0000313" key="2">
    <source>
        <dbReference type="EMBL" id="GGO01145.1"/>
    </source>
</evidence>
<keyword evidence="3" id="KW-1185">Reference proteome</keyword>
<comment type="caution">
    <text evidence="2">The sequence shown here is derived from an EMBL/GenBank/DDBJ whole genome shotgun (WGS) entry which is preliminary data.</text>
</comment>
<name>A0ABQ2L3P7_9BACL</name>
<organism evidence="2 3">
    <name type="scientific">Saccharibacillus kuerlensis</name>
    <dbReference type="NCBI Taxonomy" id="459527"/>
    <lineage>
        <taxon>Bacteria</taxon>
        <taxon>Bacillati</taxon>
        <taxon>Bacillota</taxon>
        <taxon>Bacilli</taxon>
        <taxon>Bacillales</taxon>
        <taxon>Paenibacillaceae</taxon>
        <taxon>Saccharibacillus</taxon>
    </lineage>
</organism>
<evidence type="ECO:0000313" key="3">
    <source>
        <dbReference type="Proteomes" id="UP000606653"/>
    </source>
</evidence>
<evidence type="ECO:0000256" key="1">
    <source>
        <dbReference type="SAM" id="MobiDB-lite"/>
    </source>
</evidence>
<protein>
    <submittedName>
        <fullName evidence="2">Uncharacterized protein</fullName>
    </submittedName>
</protein>
<gene>
    <name evidence="2" type="ORF">GCM10010969_23130</name>
</gene>
<dbReference type="Proteomes" id="UP000606653">
    <property type="component" value="Unassembled WGS sequence"/>
</dbReference>
<proteinExistence type="predicted"/>